<evidence type="ECO:0000256" key="4">
    <source>
        <dbReference type="ARBA" id="ARBA00022989"/>
    </source>
</evidence>
<reference evidence="8 9" key="1">
    <citation type="submission" date="2022-03" db="EMBL/GenBank/DDBJ databases">
        <title>Draft genome sequence of Furfurilactobacillus curtus JCM 31185.</title>
        <authorList>
            <person name="Suzuki S."/>
            <person name="Endo A."/>
            <person name="Kajikawa A."/>
        </authorList>
    </citation>
    <scope>NUCLEOTIDE SEQUENCE [LARGE SCALE GENOMIC DNA]</scope>
    <source>
        <strain evidence="8 9">JCM 31185</strain>
    </source>
</reference>
<dbReference type="PRINTS" id="PR00119">
    <property type="entry name" value="CATATPASE"/>
</dbReference>
<dbReference type="Gene3D" id="3.40.1110.10">
    <property type="entry name" value="Calcium-transporting ATPase, cytoplasmic domain N"/>
    <property type="match status" value="1"/>
</dbReference>
<dbReference type="SFLD" id="SFLDF00027">
    <property type="entry name" value="p-type_atpase"/>
    <property type="match status" value="1"/>
</dbReference>
<dbReference type="InterPro" id="IPR036412">
    <property type="entry name" value="HAD-like_sf"/>
</dbReference>
<dbReference type="PANTHER" id="PTHR42861">
    <property type="entry name" value="CALCIUM-TRANSPORTING ATPASE"/>
    <property type="match status" value="1"/>
</dbReference>
<name>A0ABQ5JTS1_9LACO</name>
<dbReference type="SUPFAM" id="SSF81665">
    <property type="entry name" value="Calcium ATPase, transmembrane domain M"/>
    <property type="match status" value="1"/>
</dbReference>
<evidence type="ECO:0000256" key="1">
    <source>
        <dbReference type="ARBA" id="ARBA00004141"/>
    </source>
</evidence>
<keyword evidence="5 6" id="KW-0472">Membrane</keyword>
<feature type="transmembrane region" description="Helical" evidence="6">
    <location>
        <begin position="53"/>
        <end position="71"/>
    </location>
</feature>
<dbReference type="Gene3D" id="3.40.50.1000">
    <property type="entry name" value="HAD superfamily/HAD-like"/>
    <property type="match status" value="1"/>
</dbReference>
<dbReference type="InterPro" id="IPR044492">
    <property type="entry name" value="P_typ_ATPase_HD_dom"/>
</dbReference>
<comment type="caution">
    <text evidence="8">The sequence shown here is derived from an EMBL/GenBank/DDBJ whole genome shotgun (WGS) entry which is preliminary data.</text>
</comment>
<dbReference type="PRINTS" id="PR00120">
    <property type="entry name" value="HATPASE"/>
</dbReference>
<dbReference type="PROSITE" id="PS00154">
    <property type="entry name" value="ATPASE_E1_E2"/>
    <property type="match status" value="1"/>
</dbReference>
<dbReference type="SUPFAM" id="SSF56784">
    <property type="entry name" value="HAD-like"/>
    <property type="match status" value="1"/>
</dbReference>
<evidence type="ECO:0000256" key="6">
    <source>
        <dbReference type="SAM" id="Phobius"/>
    </source>
</evidence>
<dbReference type="Pfam" id="PF00702">
    <property type="entry name" value="Hydrolase"/>
    <property type="match status" value="1"/>
</dbReference>
<feature type="transmembrane region" description="Helical" evidence="6">
    <location>
        <begin position="256"/>
        <end position="282"/>
    </location>
</feature>
<feature type="transmembrane region" description="Helical" evidence="6">
    <location>
        <begin position="661"/>
        <end position="684"/>
    </location>
</feature>
<dbReference type="EMBL" id="BQXO01000006">
    <property type="protein sequence ID" value="GKT06472.1"/>
    <property type="molecule type" value="Genomic_DNA"/>
</dbReference>
<keyword evidence="2 6" id="KW-0812">Transmembrane</keyword>
<evidence type="ECO:0000313" key="8">
    <source>
        <dbReference type="EMBL" id="GKT06472.1"/>
    </source>
</evidence>
<dbReference type="SUPFAM" id="SSF81653">
    <property type="entry name" value="Calcium ATPase, transduction domain A"/>
    <property type="match status" value="1"/>
</dbReference>
<feature type="transmembrane region" description="Helical" evidence="6">
    <location>
        <begin position="620"/>
        <end position="640"/>
    </location>
</feature>
<feature type="transmembrane region" description="Helical" evidence="6">
    <location>
        <begin position="690"/>
        <end position="712"/>
    </location>
</feature>
<evidence type="ECO:0000256" key="2">
    <source>
        <dbReference type="ARBA" id="ARBA00022692"/>
    </source>
</evidence>
<protein>
    <submittedName>
        <fullName evidence="8">Proton-efflux P-type ATPase</fullName>
    </submittedName>
</protein>
<evidence type="ECO:0000313" key="9">
    <source>
        <dbReference type="Proteomes" id="UP001628078"/>
    </source>
</evidence>
<feature type="transmembrane region" description="Helical" evidence="6">
    <location>
        <begin position="77"/>
        <end position="97"/>
    </location>
</feature>
<dbReference type="NCBIfam" id="TIGR01494">
    <property type="entry name" value="ATPase_P-type"/>
    <property type="match status" value="2"/>
</dbReference>
<dbReference type="InterPro" id="IPR001757">
    <property type="entry name" value="P_typ_ATPase"/>
</dbReference>
<dbReference type="Proteomes" id="UP001628078">
    <property type="component" value="Unassembled WGS sequence"/>
</dbReference>
<dbReference type="InterPro" id="IPR023299">
    <property type="entry name" value="ATPase_P-typ_cyto_dom_N"/>
</dbReference>
<evidence type="ECO:0000256" key="3">
    <source>
        <dbReference type="ARBA" id="ARBA00022967"/>
    </source>
</evidence>
<evidence type="ECO:0000256" key="5">
    <source>
        <dbReference type="ARBA" id="ARBA00023136"/>
    </source>
</evidence>
<dbReference type="Gene3D" id="1.20.1110.10">
    <property type="entry name" value="Calcium-transporting ATPase, transmembrane domain"/>
    <property type="match status" value="1"/>
</dbReference>
<feature type="transmembrane region" description="Helical" evidence="6">
    <location>
        <begin position="750"/>
        <end position="771"/>
    </location>
</feature>
<dbReference type="Pfam" id="PF00122">
    <property type="entry name" value="E1-E2_ATPase"/>
    <property type="match status" value="1"/>
</dbReference>
<feature type="transmembrane region" description="Helical" evidence="6">
    <location>
        <begin position="230"/>
        <end position="250"/>
    </location>
</feature>
<dbReference type="SFLD" id="SFLDS00003">
    <property type="entry name" value="Haloacid_Dehalogenase"/>
    <property type="match status" value="1"/>
</dbReference>
<dbReference type="InterPro" id="IPR018303">
    <property type="entry name" value="ATPase_P-typ_P_site"/>
</dbReference>
<keyword evidence="4 6" id="KW-1133">Transmembrane helix</keyword>
<keyword evidence="3" id="KW-1278">Translocase</keyword>
<evidence type="ECO:0000259" key="7">
    <source>
        <dbReference type="Pfam" id="PF00122"/>
    </source>
</evidence>
<organism evidence="8 9">
    <name type="scientific">Furfurilactobacillus curtus</name>
    <dbReference type="NCBI Taxonomy" id="1746200"/>
    <lineage>
        <taxon>Bacteria</taxon>
        <taxon>Bacillati</taxon>
        <taxon>Bacillota</taxon>
        <taxon>Bacilli</taxon>
        <taxon>Lactobacillales</taxon>
        <taxon>Lactobacillaceae</taxon>
        <taxon>Furfurilactobacillus</taxon>
    </lineage>
</organism>
<dbReference type="SFLD" id="SFLDG00002">
    <property type="entry name" value="C1.7:_P-type_atpase_like"/>
    <property type="match status" value="1"/>
</dbReference>
<dbReference type="InterPro" id="IPR023214">
    <property type="entry name" value="HAD_sf"/>
</dbReference>
<keyword evidence="9" id="KW-1185">Reference proteome</keyword>
<accession>A0ABQ5JTS1</accession>
<proteinExistence type="predicted"/>
<sequence length="786" mass="84915">MVERIQINQQNNFQSLEQSYVGQGLSDQERLAERNASGDNRMVTQGFSWRQSLLTRLWGPIPWLLEFAIIFEIGLGKWIQALVVIGLLLFSAIDGAIQERRAQRALKIVQTDLVTTSRVLIDQHWQSRTSDELVVGDLIHLTAGDLVPADLRIVAGQAQVDQSAVTGETVAESRRVGETLTAASLIVTGDIIAQVSAVGAASSYGRTVTLTQTAAAPGRLERLLFTVVRYLAYLDAGLTVLLVIGAVIYHMNWQEILPLLVILIIATIPVSMPSSFTVANAVEAQVLAKKHILVTGLSGIQEAGTMDVLLVDKTGTLTKNQQQLVSVVPVGDVKEAQLIQWAKAATNPQAKDAISLALKQATKAVKLPFEIQKQLPFNATTKVAQAIISDAEITETVTLGAPQAILKTVNPKFTDETMARLAKQGQRVLALSIENDGQPQLAGWLGFSDTIRSDTAEQLRALRSAGIRVVMLTGDDRLTAQAIGHELGLSGKYVAGGFSDDGLDHLVGIANVYPDDKQRLVKQFQQAGHVVGMIGDGVNDAAALRQADVGMAVANARDIAKLAARVVLAHAGLDDVLTVVNSGRRVYQRMMTWTITKLSRTAVLTALLTLGFLLTGTFPISLSLIVVIVVLNDLVTLVLGTDQTVALSTTPRWTLPRVAKLAMMLASGWLVVGLGIVGLNHWLWHASAGWLSSILFMYLMFSSMMTILMTRTNQSWWQNQPSRSVAGMIGFDVILTSVIAASGWQSGAVSWSVIGLMILLVVLVGTGLDVIKQHFYQQKIMNRGAT</sequence>
<dbReference type="SUPFAM" id="SSF81660">
    <property type="entry name" value="Metal cation-transporting ATPase, ATP-binding domain N"/>
    <property type="match status" value="1"/>
</dbReference>
<gene>
    <name evidence="8" type="primary">mntA</name>
    <name evidence="8" type="ORF">JCM31185_17590</name>
</gene>
<dbReference type="InterPro" id="IPR059000">
    <property type="entry name" value="ATPase_P-type_domA"/>
</dbReference>
<dbReference type="InterPro" id="IPR008250">
    <property type="entry name" value="ATPase_P-typ_transduc_dom_A_sf"/>
</dbReference>
<feature type="domain" description="P-type ATPase A" evidence="7">
    <location>
        <begin position="115"/>
        <end position="212"/>
    </location>
</feature>
<dbReference type="InterPro" id="IPR023298">
    <property type="entry name" value="ATPase_P-typ_TM_dom_sf"/>
</dbReference>
<dbReference type="Gene3D" id="2.70.150.10">
    <property type="entry name" value="Calcium-transporting ATPase, cytoplasmic transduction domain A"/>
    <property type="match status" value="1"/>
</dbReference>
<comment type="subcellular location">
    <subcellularLocation>
        <location evidence="1">Membrane</location>
        <topology evidence="1">Multi-pass membrane protein</topology>
    </subcellularLocation>
</comment>
<feature type="transmembrane region" description="Helical" evidence="6">
    <location>
        <begin position="724"/>
        <end position="744"/>
    </location>
</feature>
<dbReference type="RefSeq" id="WP_407884645.1">
    <property type="nucleotide sequence ID" value="NZ_BQXO01000006.1"/>
</dbReference>
<feature type="transmembrane region" description="Helical" evidence="6">
    <location>
        <begin position="598"/>
        <end position="614"/>
    </location>
</feature>